<feature type="region of interest" description="Disordered" evidence="1">
    <location>
        <begin position="21"/>
        <end position="105"/>
    </location>
</feature>
<gene>
    <name evidence="2" type="ORF">Tci_895296</name>
</gene>
<name>A0A699ULC5_TANCI</name>
<feature type="non-terminal residue" evidence="2">
    <location>
        <position position="105"/>
    </location>
</feature>
<feature type="compositionally biased region" description="Basic and acidic residues" evidence="1">
    <location>
        <begin position="72"/>
        <end position="82"/>
    </location>
</feature>
<evidence type="ECO:0000313" key="2">
    <source>
        <dbReference type="EMBL" id="GFD23327.1"/>
    </source>
</evidence>
<evidence type="ECO:0000256" key="1">
    <source>
        <dbReference type="SAM" id="MobiDB-lite"/>
    </source>
</evidence>
<dbReference type="AlphaFoldDB" id="A0A699ULC5"/>
<sequence>MKELVLNQGFWMYHLMIQRKKEVGEQTKEREESEGDKSDKKETRQEEEGSFDPIPRTPEGSEKESNDEEDQELRLGEEARIQEEEEADELYHDVNINQGRGLQVT</sequence>
<organism evidence="2">
    <name type="scientific">Tanacetum cinerariifolium</name>
    <name type="common">Dalmatian daisy</name>
    <name type="synonym">Chrysanthemum cinerariifolium</name>
    <dbReference type="NCBI Taxonomy" id="118510"/>
    <lineage>
        <taxon>Eukaryota</taxon>
        <taxon>Viridiplantae</taxon>
        <taxon>Streptophyta</taxon>
        <taxon>Embryophyta</taxon>
        <taxon>Tracheophyta</taxon>
        <taxon>Spermatophyta</taxon>
        <taxon>Magnoliopsida</taxon>
        <taxon>eudicotyledons</taxon>
        <taxon>Gunneridae</taxon>
        <taxon>Pentapetalae</taxon>
        <taxon>asterids</taxon>
        <taxon>campanulids</taxon>
        <taxon>Asterales</taxon>
        <taxon>Asteraceae</taxon>
        <taxon>Asteroideae</taxon>
        <taxon>Anthemideae</taxon>
        <taxon>Anthemidinae</taxon>
        <taxon>Tanacetum</taxon>
    </lineage>
</organism>
<feature type="compositionally biased region" description="Polar residues" evidence="1">
    <location>
        <begin position="95"/>
        <end position="105"/>
    </location>
</feature>
<reference evidence="2" key="1">
    <citation type="journal article" date="2019" name="Sci. Rep.">
        <title>Draft genome of Tanacetum cinerariifolium, the natural source of mosquito coil.</title>
        <authorList>
            <person name="Yamashiro T."/>
            <person name="Shiraishi A."/>
            <person name="Satake H."/>
            <person name="Nakayama K."/>
        </authorList>
    </citation>
    <scope>NUCLEOTIDE SEQUENCE</scope>
</reference>
<dbReference type="EMBL" id="BKCJ011343964">
    <property type="protein sequence ID" value="GFD23327.1"/>
    <property type="molecule type" value="Genomic_DNA"/>
</dbReference>
<protein>
    <submittedName>
        <fullName evidence="2">Uncharacterized protein</fullName>
    </submittedName>
</protein>
<accession>A0A699ULC5</accession>
<feature type="compositionally biased region" description="Basic and acidic residues" evidence="1">
    <location>
        <begin position="21"/>
        <end position="47"/>
    </location>
</feature>
<comment type="caution">
    <text evidence="2">The sequence shown here is derived from an EMBL/GenBank/DDBJ whole genome shotgun (WGS) entry which is preliminary data.</text>
</comment>
<proteinExistence type="predicted"/>